<gene>
    <name evidence="2" type="primary">LOC101658841</name>
</gene>
<evidence type="ECO:0000313" key="1">
    <source>
        <dbReference type="Proteomes" id="UP000694863"/>
    </source>
</evidence>
<name>A0AC55D6C6_ECHTE</name>
<reference evidence="2" key="1">
    <citation type="submission" date="2025-08" db="UniProtKB">
        <authorList>
            <consortium name="RefSeq"/>
        </authorList>
    </citation>
    <scope>IDENTIFICATION</scope>
</reference>
<dbReference type="Proteomes" id="UP000694863">
    <property type="component" value="Unplaced"/>
</dbReference>
<accession>A0AC55D6C6</accession>
<proteinExistence type="predicted"/>
<organism evidence="1 2">
    <name type="scientific">Echinops telfairi</name>
    <name type="common">Lesser hedgehog tenrec</name>
    <dbReference type="NCBI Taxonomy" id="9371"/>
    <lineage>
        <taxon>Eukaryota</taxon>
        <taxon>Metazoa</taxon>
        <taxon>Chordata</taxon>
        <taxon>Craniata</taxon>
        <taxon>Vertebrata</taxon>
        <taxon>Euteleostomi</taxon>
        <taxon>Mammalia</taxon>
        <taxon>Eutheria</taxon>
        <taxon>Afrotheria</taxon>
        <taxon>Tenrecidae</taxon>
        <taxon>Tenrecinae</taxon>
        <taxon>Echinops</taxon>
    </lineage>
</organism>
<evidence type="ECO:0000313" key="2">
    <source>
        <dbReference type="RefSeq" id="XP_045147292.1"/>
    </source>
</evidence>
<keyword evidence="1" id="KW-1185">Reference proteome</keyword>
<protein>
    <submittedName>
        <fullName evidence="2">Heat shock transcription factor, Y-linked-like</fullName>
    </submittedName>
</protein>
<sequence length="408" mass="44913">MAQVSSDMDDEPLPDEPADADASLRSLLCDRAAIRDSFLRALVEEYAFQALSEGLSVRRPRYTGGVSDAHEGNDLLSLTFPRKLWRIVESDRFKSIWWDASGSSIVINEDLFKKEVLERKPPLNIFETQSMRSFVRQLNLYGFSKMGKDFQRSASLADFLAEEKEAAALNKLQFYRNPYFKRGCPQLLMRMKRRVGTKTASPTPASLVQDCNKQPSGSGMDAESRKDAKNQKDADNQRDAENQAESRRDTLASTSTDVHASHSKEPSTSTAIGNTVAPIGSRFSLPSLTLLSLSGPHAILNQQTPPYVRSPGSHTQANGHIVNLVTTPTSPPQYISPPHSSSFGPMAEPSTCPNAGLPDYSTNEAPPPPKLLVPGKKWILVPVKADTAASFPPWLTQEHSSIQHPHCD</sequence>
<dbReference type="RefSeq" id="XP_045147292.1">
    <property type="nucleotide sequence ID" value="XM_045291357.1"/>
</dbReference>